<dbReference type="PANTHER" id="PTHR43817">
    <property type="entry name" value="GLYCOSYL HYDROLASE"/>
    <property type="match status" value="1"/>
</dbReference>
<dbReference type="PANTHER" id="PTHR43817:SF1">
    <property type="entry name" value="HYDROLASE, FAMILY 43, PUTATIVE (AFU_ORTHOLOGUE AFUA_3G01660)-RELATED"/>
    <property type="match status" value="1"/>
</dbReference>
<comment type="caution">
    <text evidence="8">The sequence shown here is derived from an EMBL/GenBank/DDBJ whole genome shotgun (WGS) entry which is preliminary data.</text>
</comment>
<dbReference type="InterPro" id="IPR006710">
    <property type="entry name" value="Glyco_hydro_43"/>
</dbReference>
<name>A0A3N1PBP9_9GAMM</name>
<keyword evidence="4 6" id="KW-0326">Glycosidase</keyword>
<dbReference type="Proteomes" id="UP000268033">
    <property type="component" value="Unassembled WGS sequence"/>
</dbReference>
<evidence type="ECO:0000256" key="3">
    <source>
        <dbReference type="ARBA" id="ARBA00022801"/>
    </source>
</evidence>
<dbReference type="InterPro" id="IPR035992">
    <property type="entry name" value="Ricin_B-like_lectins"/>
</dbReference>
<organism evidence="8 9">
    <name type="scientific">Gallaecimonas pentaromativorans</name>
    <dbReference type="NCBI Taxonomy" id="584787"/>
    <lineage>
        <taxon>Bacteria</taxon>
        <taxon>Pseudomonadati</taxon>
        <taxon>Pseudomonadota</taxon>
        <taxon>Gammaproteobacteria</taxon>
        <taxon>Enterobacterales</taxon>
        <taxon>Gallaecimonadaceae</taxon>
        <taxon>Gallaecimonas</taxon>
    </lineage>
</organism>
<keyword evidence="9" id="KW-1185">Reference proteome</keyword>
<evidence type="ECO:0000256" key="2">
    <source>
        <dbReference type="ARBA" id="ARBA00022729"/>
    </source>
</evidence>
<dbReference type="GO" id="GO:0004553">
    <property type="term" value="F:hydrolase activity, hydrolyzing O-glycosyl compounds"/>
    <property type="evidence" value="ECO:0007669"/>
    <property type="project" value="InterPro"/>
</dbReference>
<evidence type="ECO:0000313" key="8">
    <source>
        <dbReference type="EMBL" id="ROQ28842.1"/>
    </source>
</evidence>
<evidence type="ECO:0000256" key="5">
    <source>
        <dbReference type="PIRSR" id="PIRSR606710-2"/>
    </source>
</evidence>
<evidence type="ECO:0000256" key="4">
    <source>
        <dbReference type="ARBA" id="ARBA00023295"/>
    </source>
</evidence>
<dbReference type="Gene3D" id="2.80.10.50">
    <property type="match status" value="1"/>
</dbReference>
<feature type="site" description="Important for catalytic activity, responsible for pKa modulation of the active site Glu and correct orientation of both the proton donor and substrate" evidence="5">
    <location>
        <position position="151"/>
    </location>
</feature>
<dbReference type="GO" id="GO:0005975">
    <property type="term" value="P:carbohydrate metabolic process"/>
    <property type="evidence" value="ECO:0007669"/>
    <property type="project" value="InterPro"/>
</dbReference>
<evidence type="ECO:0000256" key="1">
    <source>
        <dbReference type="ARBA" id="ARBA00009865"/>
    </source>
</evidence>
<dbReference type="CDD" id="cd18820">
    <property type="entry name" value="GH43_LbAraf43-like"/>
    <property type="match status" value="1"/>
</dbReference>
<dbReference type="SUPFAM" id="SSF50370">
    <property type="entry name" value="Ricin B-like lectins"/>
    <property type="match status" value="1"/>
</dbReference>
<dbReference type="Pfam" id="PF14200">
    <property type="entry name" value="RicinB_lectin_2"/>
    <property type="match status" value="1"/>
</dbReference>
<dbReference type="InterPro" id="IPR023296">
    <property type="entry name" value="Glyco_hydro_beta-prop_sf"/>
</dbReference>
<dbReference type="SUPFAM" id="SSF75005">
    <property type="entry name" value="Arabinanase/levansucrase/invertase"/>
    <property type="match status" value="1"/>
</dbReference>
<dbReference type="EMBL" id="RJUL01000003">
    <property type="protein sequence ID" value="ROQ28842.1"/>
    <property type="molecule type" value="Genomic_DNA"/>
</dbReference>
<dbReference type="InterPro" id="IPR000772">
    <property type="entry name" value="Ricin_B_lectin"/>
</dbReference>
<evidence type="ECO:0000256" key="6">
    <source>
        <dbReference type="RuleBase" id="RU361187"/>
    </source>
</evidence>
<reference evidence="8 9" key="1">
    <citation type="submission" date="2018-11" db="EMBL/GenBank/DDBJ databases">
        <title>Genomic Encyclopedia of Type Strains, Phase IV (KMG-IV): sequencing the most valuable type-strain genomes for metagenomic binning, comparative biology and taxonomic classification.</title>
        <authorList>
            <person name="Goeker M."/>
        </authorList>
    </citation>
    <scope>NUCLEOTIDE SEQUENCE [LARGE SCALE GENOMIC DNA]</scope>
    <source>
        <strain evidence="8 9">DSM 21945</strain>
    </source>
</reference>
<dbReference type="Gene3D" id="2.115.10.20">
    <property type="entry name" value="Glycosyl hydrolase domain, family 43"/>
    <property type="match status" value="1"/>
</dbReference>
<protein>
    <submittedName>
        <fullName evidence="8">GH43 family beta-xylosidase</fullName>
    </submittedName>
</protein>
<evidence type="ECO:0000259" key="7">
    <source>
        <dbReference type="Pfam" id="PF14200"/>
    </source>
</evidence>
<dbReference type="Pfam" id="PF04616">
    <property type="entry name" value="Glyco_hydro_43"/>
    <property type="match status" value="1"/>
</dbReference>
<comment type="similarity">
    <text evidence="1 6">Belongs to the glycosyl hydrolase 43 family.</text>
</comment>
<dbReference type="CDD" id="cd00161">
    <property type="entry name" value="beta-trefoil_Ricin-like"/>
    <property type="match status" value="1"/>
</dbReference>
<keyword evidence="2" id="KW-0732">Signal</keyword>
<dbReference type="STRING" id="584787.GCA_001247655_02388"/>
<evidence type="ECO:0000313" key="9">
    <source>
        <dbReference type="Proteomes" id="UP000268033"/>
    </source>
</evidence>
<gene>
    <name evidence="8" type="ORF">EDC28_103439</name>
</gene>
<feature type="domain" description="Ricin B lectin" evidence="7">
    <location>
        <begin position="460"/>
        <end position="545"/>
    </location>
</feature>
<dbReference type="AlphaFoldDB" id="A0A3N1PBP9"/>
<keyword evidence="3 6" id="KW-0378">Hydrolase</keyword>
<proteinExistence type="inferred from homology"/>
<sequence>MALALGGCSASQQQSTASSDVAKVDGSFTNPIFPNGADPWLEYFDGNYYLTTTTWSSQLVMRKSPTLAGLKDAPPVYLWSETDPKSCCNFWAFEFHRLKRPEGYRWFLMFTSGKQENYDGQHLSVLESAGDDPMGPYSYKGSPMPGTWNIDGTYLEHGGKLYLLWSEWVGDEQRNFIAEMKNPWTITGPKVVLTRPTQPWAQSGRKVNEGPEVLKHDGRTFVIYSASFCDTPDYKLAQIELTGDNPLDPKAWTHAAQPVFERGNGVFGPGHNGFFKSPDGKENWLVYHGNSKESEGCGLTRSLRAQPFGWHQDGSPDFGQPASEQTLIAAPSGENGPLTVVPQGATWQLSQNGKLLEGQKAWVLDPTLAGQYRLADSQGRFLTGQSCGAALQPWQNLACQQWQLGAGKDGLISLSQQGQSLGQWQALPLGAVALVSAQSGKVMSLAKGQLVQRAYDQGQDQRWQVKAADSGYVQLSPEGSQQCLAVKDQSLAAGAAVVMAACGGPQSQWSMDLKGDGAVQFINRHSQQSLDLASCALADGAAINQAPATDGRCQHFFVRRP</sequence>
<accession>A0A3N1PBP9</accession>